<dbReference type="EMBL" id="JAVDWN010000001">
    <property type="protein sequence ID" value="MDR7162233.1"/>
    <property type="molecule type" value="Genomic_DNA"/>
</dbReference>
<dbReference type="GeneID" id="97422317"/>
<evidence type="ECO:0000313" key="2">
    <source>
        <dbReference type="EMBL" id="MDR7162233.1"/>
    </source>
</evidence>
<organism evidence="2 3">
    <name type="scientific">Pseudarthrobacter oxydans</name>
    <name type="common">Arthrobacter oxydans</name>
    <dbReference type="NCBI Taxonomy" id="1671"/>
    <lineage>
        <taxon>Bacteria</taxon>
        <taxon>Bacillati</taxon>
        <taxon>Actinomycetota</taxon>
        <taxon>Actinomycetes</taxon>
        <taxon>Micrococcales</taxon>
        <taxon>Micrococcaceae</taxon>
        <taxon>Pseudarthrobacter</taxon>
    </lineage>
</organism>
<evidence type="ECO:0000313" key="3">
    <source>
        <dbReference type="Proteomes" id="UP001262032"/>
    </source>
</evidence>
<proteinExistence type="predicted"/>
<accession>A0AAW8N833</accession>
<dbReference type="RefSeq" id="WP_251421058.1">
    <property type="nucleotide sequence ID" value="NZ_JABTYH010000006.1"/>
</dbReference>
<gene>
    <name evidence="2" type="ORF">J2X12_000234</name>
</gene>
<dbReference type="AlphaFoldDB" id="A0AAW8N833"/>
<reference evidence="2" key="1">
    <citation type="submission" date="2023-07" db="EMBL/GenBank/DDBJ databases">
        <title>Sorghum-associated microbial communities from plants grown in Nebraska, USA.</title>
        <authorList>
            <person name="Schachtman D."/>
        </authorList>
    </citation>
    <scope>NUCLEOTIDE SEQUENCE</scope>
    <source>
        <strain evidence="2">BE261</strain>
    </source>
</reference>
<evidence type="ECO:0000259" key="1">
    <source>
        <dbReference type="Pfam" id="PF24551"/>
    </source>
</evidence>
<dbReference type="InterPro" id="IPR056934">
    <property type="entry name" value="SH3_Rv0428c"/>
</dbReference>
<sequence>MSQPVPTPAGFLSGATPGMRVVVRYRIEGGLTDALGHLVACNGGACTIRTRKADVVIQLSEVVAAKEVPPAPERRRPAR</sequence>
<comment type="caution">
    <text evidence="2">The sequence shown here is derived from an EMBL/GenBank/DDBJ whole genome shotgun (WGS) entry which is preliminary data.</text>
</comment>
<dbReference type="Proteomes" id="UP001262032">
    <property type="component" value="Unassembled WGS sequence"/>
</dbReference>
<name>A0AAW8N833_PSEOX</name>
<dbReference type="Pfam" id="PF24551">
    <property type="entry name" value="SH3_Rv0428c"/>
    <property type="match status" value="1"/>
</dbReference>
<feature type="domain" description="Histone acetyltransferase Rv0428c-like SH3" evidence="1">
    <location>
        <begin position="17"/>
        <end position="66"/>
    </location>
</feature>
<protein>
    <recommendedName>
        <fullName evidence="1">Histone acetyltransferase Rv0428c-like SH3 domain-containing protein</fullName>
    </recommendedName>
</protein>